<proteinExistence type="predicted"/>
<feature type="coiled-coil region" evidence="1">
    <location>
        <begin position="133"/>
        <end position="171"/>
    </location>
</feature>
<dbReference type="KEGG" id="bmh:BMWSH_p202"/>
<keyword evidence="3" id="KW-0614">Plasmid</keyword>
<name>A0A8D3X5A5_PRIMW</name>
<dbReference type="EMBL" id="CP003019">
    <property type="protein sequence ID" value="AEN92135.1"/>
    <property type="molecule type" value="Genomic_DNA"/>
</dbReference>
<sequence>MNEKQDTINAEEMAKRLNTTSSNIRKWCIELEKHGYEFIKDNRKKRYYSVTDQSLLSNLKYAIQEKKLSLEIAAMTVIKGFDRNRSSSGTQEEHLKKEENNRELSVTQEHNNHRTDAVLNTMKNQFEQQQSVNNKLIEMLDHYKAALEESENRRRSEQEHMNKQLKELEERLAVRISEQINNRDKEMMEYIRSSQKQQQEQYLEIAATQQNEEEQKKGFFARLLGK</sequence>
<dbReference type="Proteomes" id="UP000001283">
    <property type="component" value="Plasmid WSH-002_p2"/>
</dbReference>
<reference evidence="3 4" key="1">
    <citation type="journal article" date="2011" name="J. Bacteriol.">
        <title>Complete genome sequence of the industrial strain Bacillus megaterium WSH-002.</title>
        <authorList>
            <person name="Liu L."/>
            <person name="Li Y."/>
            <person name="Zhang J."/>
            <person name="Zou W."/>
            <person name="Zhou Z."/>
            <person name="Liu J."/>
            <person name="Li X."/>
            <person name="Wang L."/>
            <person name="Chen J."/>
        </authorList>
    </citation>
    <scope>NUCLEOTIDE SEQUENCE [LARGE SCALE GENOMIC DNA]</scope>
    <source>
        <strain evidence="4">WSH-002</strain>
        <plasmid evidence="3">WSH-002_p2</plasmid>
    </source>
</reference>
<protein>
    <recommendedName>
        <fullName evidence="5">HTH merR-type domain-containing protein</fullName>
    </recommendedName>
</protein>
<evidence type="ECO:0000256" key="2">
    <source>
        <dbReference type="SAM" id="MobiDB-lite"/>
    </source>
</evidence>
<evidence type="ECO:0000256" key="1">
    <source>
        <dbReference type="SAM" id="Coils"/>
    </source>
</evidence>
<keyword evidence="1" id="KW-0175">Coiled coil</keyword>
<dbReference type="Gene3D" id="1.10.1660.10">
    <property type="match status" value="1"/>
</dbReference>
<organism evidence="3 4">
    <name type="scientific">Priestia megaterium (strain WSH-002)</name>
    <name type="common">Bacillus megaterium</name>
    <dbReference type="NCBI Taxonomy" id="1006007"/>
    <lineage>
        <taxon>Bacteria</taxon>
        <taxon>Bacillati</taxon>
        <taxon>Bacillota</taxon>
        <taxon>Bacilli</taxon>
        <taxon>Bacillales</taxon>
        <taxon>Bacillaceae</taxon>
        <taxon>Priestia</taxon>
    </lineage>
</organism>
<geneLocation type="plasmid" evidence="3 4">
    <name>WSH-002_p2</name>
</geneLocation>
<evidence type="ECO:0008006" key="5">
    <source>
        <dbReference type="Google" id="ProtNLM"/>
    </source>
</evidence>
<evidence type="ECO:0000313" key="3">
    <source>
        <dbReference type="EMBL" id="AEN92135.1"/>
    </source>
</evidence>
<feature type="region of interest" description="Disordered" evidence="2">
    <location>
        <begin position="83"/>
        <end position="110"/>
    </location>
</feature>
<accession>A0A8D3X5A5</accession>
<gene>
    <name evidence="3" type="ORF">BMWSH_p202</name>
</gene>
<dbReference type="RefSeq" id="WP_014462146.1">
    <property type="nucleotide sequence ID" value="NC_017140.1"/>
</dbReference>
<evidence type="ECO:0000313" key="4">
    <source>
        <dbReference type="Proteomes" id="UP000001283"/>
    </source>
</evidence>
<dbReference type="AlphaFoldDB" id="A0A8D3X5A5"/>
<feature type="compositionally biased region" description="Basic and acidic residues" evidence="2">
    <location>
        <begin position="83"/>
        <end position="102"/>
    </location>
</feature>